<dbReference type="eggNOG" id="ENOG502QPW4">
    <property type="taxonomic scope" value="Eukaryota"/>
</dbReference>
<feature type="compositionally biased region" description="Basic residues" evidence="1">
    <location>
        <begin position="600"/>
        <end position="612"/>
    </location>
</feature>
<dbReference type="FunCoup" id="E3NI99">
    <property type="interactions" value="2"/>
</dbReference>
<feature type="compositionally biased region" description="Low complexity" evidence="1">
    <location>
        <begin position="2685"/>
        <end position="2701"/>
    </location>
</feature>
<feature type="region of interest" description="Disordered" evidence="1">
    <location>
        <begin position="2436"/>
        <end position="2481"/>
    </location>
</feature>
<dbReference type="InParanoid" id="E3NI99"/>
<evidence type="ECO:0000313" key="2">
    <source>
        <dbReference type="EMBL" id="EFO98819.1"/>
    </source>
</evidence>
<evidence type="ECO:0000313" key="3">
    <source>
        <dbReference type="Proteomes" id="UP000008281"/>
    </source>
</evidence>
<feature type="region of interest" description="Disordered" evidence="1">
    <location>
        <begin position="1214"/>
        <end position="1253"/>
    </location>
</feature>
<feature type="region of interest" description="Disordered" evidence="1">
    <location>
        <begin position="2671"/>
        <end position="2701"/>
    </location>
</feature>
<feature type="compositionally biased region" description="Basic and acidic residues" evidence="1">
    <location>
        <begin position="2722"/>
        <end position="2735"/>
    </location>
</feature>
<protein>
    <submittedName>
        <fullName evidence="2">Uncharacterized protein</fullName>
    </submittedName>
</protein>
<feature type="compositionally biased region" description="Acidic residues" evidence="1">
    <location>
        <begin position="2736"/>
        <end position="2748"/>
    </location>
</feature>
<sequence>MSNFCNFPAVFVNNNTQVILTLRLAFRPLVFIDYIITSAWPVNKNVHQVVNVELVLEGPYNELKDLLTESNYLNPIRMNLIKSVIDGIIDADRLLLHIHSFDTKIAYFTIPPGVTKEYSLFQQGDSSRQILPQLCIVKPDGVKTRGFVNFWKKMLEVDDGNWQKWVHTQTERGLLNLIHVPFELFTTERILKFDTRYPLNAVLYSIKVRATFCLVENQTYVTLVYANEKSKKPSYFFIRKVICNGPVAIVKTAFLGGVTSIQRRRAVEAQRQRLINVTFGTILNEDDLQREARRYRYEANAAKLYMDPIKIYERRYDPACTVFRRPLERMVVRYTHVPADLTTIVRAEEKTDDPDEIKLLTLHNTLAKSLACRRSVILLNTFQIGGAHIVRLLADFCQNVLMHKRMHQEGFRPAWTHNNAVSLLRQVYDSSGASLEQFIMFPAITVQPDILGNAILRRKSRQELKKAAAESTKSPKEKEKDVTKNAMPSRTAVETLAIVCEMWNEPEGGNPDDQLANMSAERRLNEDLRLISVLFTLDKIIRQSGQCNEIFPNEDGNKGLAQPQPGQMFPYNDRCRCTTIYELTGIPKRNPMTSDEKSRMMRCRPKSRRRTEKLKNALDRDRQFEAEQLEILNVPKPPNPGMFPIRYIHKRAEGEEELLGELDEPFPYIDEKEKYTEICPAPTVTDIHADAVSKFVTVYDNLFSMTNLLYHAQRKYLPLPHFVLGKGVPQCNSLQLNALHCQLSEISDLTWLIDETEEDIVFADLCKTVPMDQRPPKTRLRVYVKALTARMAALIFVPAIEPFDINSEIIPLFISTIHETQIAHCYAQNAFDEFGIVTRPMSDVPERWDSGARFGWTPNNRNVFPEEATTFSSFCSHFEVEILPRIRMRAMYEAAQEEIPLNEESLMDMASEVDCLEFEMSAIPTALRKVCQHLEPDHRRKSVAPTDICCRGSNIAYMFEKMLAKNFKRVDGTQNMFYLNPETMLEKEKVKKKETKRGQTRGNSGMMYVDGTESTTSLSEISEEAELTKTPQPQEEDTVVVEQHDSPTPEELNSDSESTTSNSDDDEDSDASSSSSSSQETPRPTSNSPPSSDLSDSEGAAARIPTDDAHGEEYVEYTGHNQPMFIQFNCSVNFKHQLYSFPINFLPTCIHELLPFVENPPTDPEEIKKVEIVLELIVLTTQNLRPTMNVNEINTRLIRMAKSRVRNPYEFERHRRESYKKEEEEDDPSLSDDDDDGENSEGGGEKKGDDVLFELPTQERKVMTELVRNVEVILELEKILLESRVEKVDKELLENVKSYIDNACTTSGKFGHAETRHKPFLLVDGSIFKIRKFMNLMDDRVTGYLKMKRLPDTNMFYCKSIHDKELYKRVAETPPDDDSVENFSSEIADFWIILTVDYSTAHSISVHFCQRYAHQHTVVLDEMWAGIRQELRILNQESLLEMMYIQRKVDKLLVPEIITAATTMRKSISEEKNPTTTTTEKEKIVEKNKMMMPRGELPGDLYFYFAEGYFACPLQRELWITVPERVRNQSTLLHKNPLHMAFEKIKVPLLKYSVSNRLNTFVYKDTDRNQIFYFQLHMDRDSYELAVKGNKAKLRRKQMETIEKMLETKICMTIFGITEPHTEIIETIWSGLNEKLDSLLLAEIMRGYSQNNQQSLLLNEISFLQPERPGPHVRKFFSIPFIFHDYLSSLLFYIGQHIEAIPRISPAKVKEKNVFYSGTAFNRTPVVTSWQPSAASRTRSFRNKIEPQNTQDSGAGAARASTDVEEGVEAREGLLRAFSIEEKLEDPLNPSTIFKAHPPIAGSLPKDYLLSSFFVYHILPAKGVVDTGIALIEFRICKPDGTLIPVYEQPRMNESSHLLLVPNVPEDKATVYRDIVKSHSCTVPRSPPEKSICGYVEMIVWTKGDVVKEDFEKLMYELIEEAMFDVITEFGYLNTTIVEENTLTAHVAVVARNSDAYLPGIEQPTTTQPTEQKQLTKQGSASSVTASVDTRHSHAHSEREVGGRRSLVHGPGSLDVVHHPHSHLPLHLPNLPPLPPQPRTPAARMPSIAKDIEQSLSNNDANFRRQDFMNRKNAYSIIKWLDYVASKQGETNSVIKQRIRFEFQHASLPALFEIRNRLEFALSTNESAIRERVFLCGLRKHESDSSHGGGISLRESNLSIFGTNSHDGRFEVLTTDPFHAMTEDCGVDESQNQEEYILVSCIKNVFDGFSENDIRTKADVDAMRHTFSTHLHGKYSPLVQQRMYCPRQRIMMAFLKGDFMTIYFYNYHSNIHQEAVDCMNRIVGFHNAKSRLLREIGLHKMGITHLSPFHTEPIHEYDYEVLIWTDPTTLISKEFPIEHKAPPAYMKEAQCSNIFFRMYRQPDLQETMGRNKTLFKSDCVKTMHYEQLLRWRSGLKTKLDFIQKVHRCHVEMTRKSPIITEHELLMFIRPPKLAKKCGGGPPATSSTSSVVRHRPSSHHHHQHDDDHHTIEDNGSMTERTSKRASIYGESVKSVHSQVIANESEIFKGKGEFLRKTELKLGLAAEKFHEIRTPFFLRSEWNRDAPRRAGELFDEVVRETDIRSMLEEPLKEFLEIYEVQKAKTTKQLMKRKYSEKNVEVQVAEMVVKNEQRHEGEELFERDELDEDWSEVDSDLEDDEEEDSGGSGGQQMMTGDENFQRMYGKVRRSWKVNPPGSPMPFDSRHNSISSSIPSSKPSESGPIEKMFSFTMNAASKLTRRLSRKPTEKEQSIDKGEDVAQELEDVDNEESGMEPAAIAPIMYKHAEEFSHYFTQKYGFIQFQVEKCNRRSKVLNRYTTNTNVYTDLPYLVFFKAFDGGVIFADLRYEMPEFVVNFYMYERAKSSSADYYMVDRMEALYWKETEELHLAAKQLKDSVCFMTFNFDYHLRAVATYIEAKVNKEKCLYGNSMNVFHLIERLLDFYQHDLILSRNLVAIKYVYMTKEQNDEILARAEMDRGMVLMKMESDPVTEKRYAGTPIEDAMCRVTESTLYKTSHPVTIIEMTGLLSAFPTISGKQCSRVVPAIKLRVHTEDVGDGELWPPTEDREFIESFEGKQRRRLLENMSKYGTEHVPTPWEDSCVRRTVREMMADGGGGPSNTNSPRFL</sequence>
<feature type="compositionally biased region" description="Basic and acidic residues" evidence="1">
    <location>
        <begin position="2462"/>
        <end position="2471"/>
    </location>
</feature>
<feature type="region of interest" description="Disordered" evidence="1">
    <location>
        <begin position="1960"/>
        <end position="2014"/>
    </location>
</feature>
<feature type="compositionally biased region" description="Acidic residues" evidence="1">
    <location>
        <begin position="1223"/>
        <end position="1239"/>
    </location>
</feature>
<feature type="region of interest" description="Disordered" evidence="1">
    <location>
        <begin position="1738"/>
        <end position="1763"/>
    </location>
</feature>
<feature type="region of interest" description="Disordered" evidence="1">
    <location>
        <begin position="466"/>
        <end position="485"/>
    </location>
</feature>
<dbReference type="OrthoDB" id="43547at2759"/>
<feature type="compositionally biased region" description="Basic and acidic residues" evidence="1">
    <location>
        <begin position="466"/>
        <end position="483"/>
    </location>
</feature>
<name>E3NI99_CAERE</name>
<feature type="region of interest" description="Disordered" evidence="1">
    <location>
        <begin position="2610"/>
        <end position="2654"/>
    </location>
</feature>
<feature type="compositionally biased region" description="Polar residues" evidence="1">
    <location>
        <begin position="1979"/>
        <end position="1988"/>
    </location>
</feature>
<proteinExistence type="predicted"/>
<feature type="region of interest" description="Disordered" evidence="1">
    <location>
        <begin position="588"/>
        <end position="613"/>
    </location>
</feature>
<dbReference type="Proteomes" id="UP000008281">
    <property type="component" value="Unassembled WGS sequence"/>
</dbReference>
<dbReference type="PANTHER" id="PTHR14918:SF3">
    <property type="entry name" value="KICSTOR COMPLEX PROTEIN SZT2"/>
    <property type="match status" value="1"/>
</dbReference>
<feature type="compositionally biased region" description="Acidic residues" evidence="1">
    <location>
        <begin position="2618"/>
        <end position="2642"/>
    </location>
</feature>
<dbReference type="STRING" id="31234.E3NI99"/>
<feature type="region of interest" description="Disordered" evidence="1">
    <location>
        <begin position="2716"/>
        <end position="2748"/>
    </location>
</feature>
<evidence type="ECO:0000256" key="1">
    <source>
        <dbReference type="SAM" id="MobiDB-lite"/>
    </source>
</evidence>
<feature type="compositionally biased region" description="Basic residues" evidence="1">
    <location>
        <begin position="2451"/>
        <end position="2461"/>
    </location>
</feature>
<feature type="compositionally biased region" description="Low complexity" evidence="1">
    <location>
        <begin position="1962"/>
        <end position="1978"/>
    </location>
</feature>
<gene>
    <name evidence="2" type="ORF">CRE_30230</name>
</gene>
<keyword evidence="3" id="KW-1185">Reference proteome</keyword>
<accession>E3NI99</accession>
<organism evidence="3">
    <name type="scientific">Caenorhabditis remanei</name>
    <name type="common">Caenorhabditis vulgaris</name>
    <dbReference type="NCBI Taxonomy" id="31234"/>
    <lineage>
        <taxon>Eukaryota</taxon>
        <taxon>Metazoa</taxon>
        <taxon>Ecdysozoa</taxon>
        <taxon>Nematoda</taxon>
        <taxon>Chromadorea</taxon>
        <taxon>Rhabditida</taxon>
        <taxon>Rhabditina</taxon>
        <taxon>Rhabditomorpha</taxon>
        <taxon>Rhabditoidea</taxon>
        <taxon>Rhabditidae</taxon>
        <taxon>Peloderinae</taxon>
        <taxon>Caenorhabditis</taxon>
    </lineage>
</organism>
<feature type="region of interest" description="Disordered" evidence="1">
    <location>
        <begin position="989"/>
        <end position="1101"/>
    </location>
</feature>
<dbReference type="InterPro" id="IPR033228">
    <property type="entry name" value="SZT2"/>
</dbReference>
<feature type="compositionally biased region" description="Basic and acidic residues" evidence="1">
    <location>
        <begin position="1989"/>
        <end position="2003"/>
    </location>
</feature>
<dbReference type="EMBL" id="DS268696">
    <property type="protein sequence ID" value="EFO98819.1"/>
    <property type="molecule type" value="Genomic_DNA"/>
</dbReference>
<feature type="compositionally biased region" description="Low complexity" evidence="1">
    <location>
        <begin position="1071"/>
        <end position="1094"/>
    </location>
</feature>
<dbReference type="GO" id="GO:0005777">
    <property type="term" value="C:peroxisome"/>
    <property type="evidence" value="ECO:0007669"/>
    <property type="project" value="InterPro"/>
</dbReference>
<dbReference type="HOGENOM" id="CLU_224641_0_0_1"/>
<dbReference type="PANTHER" id="PTHR14918">
    <property type="entry name" value="KICSTOR COMPLEX PROTEIN SZT2"/>
    <property type="match status" value="1"/>
</dbReference>
<reference evidence="2" key="1">
    <citation type="submission" date="2007-07" db="EMBL/GenBank/DDBJ databases">
        <title>PCAP assembly of the Caenorhabditis remanei genome.</title>
        <authorList>
            <consortium name="The Caenorhabditis remanei Sequencing Consortium"/>
            <person name="Wilson R.K."/>
        </authorList>
    </citation>
    <scope>NUCLEOTIDE SEQUENCE [LARGE SCALE GENOMIC DNA]</scope>
    <source>
        <strain evidence="2">PB4641</strain>
    </source>
</reference>
<dbReference type="OMA" id="IRMRAMY"/>